<proteinExistence type="predicted"/>
<sequence>MDSKSSFFISTLIFSFLSATTINVPGTNNWTIQEGIDAAQDGDIVLIAEGIYFENLTINKEITLTSTADFDALEGNEGWYNNTNIQNTIINGSVIDNPNKRSCLIIRDGDIQPTIKGLTFKEGIGTSMIVVDCDPYPVRSGGAILIYDAYPTINYNRFINNGMSPATERGRKAAKTGGAIAHYEDAEVEFDEDRDDEHTPNNTNVDRTVPGVMDIQNNYFENNSSGNGQDFYSYGYDGSIDVSSSV</sequence>
<dbReference type="InterPro" id="IPR012334">
    <property type="entry name" value="Pectin_lyas_fold"/>
</dbReference>
<dbReference type="AlphaFoldDB" id="A0A382S765"/>
<dbReference type="InterPro" id="IPR011050">
    <property type="entry name" value="Pectin_lyase_fold/virulence"/>
</dbReference>
<evidence type="ECO:0008006" key="2">
    <source>
        <dbReference type="Google" id="ProtNLM"/>
    </source>
</evidence>
<name>A0A382S765_9ZZZZ</name>
<dbReference type="EMBL" id="UINC01126944">
    <property type="protein sequence ID" value="SVD05746.1"/>
    <property type="molecule type" value="Genomic_DNA"/>
</dbReference>
<dbReference type="SUPFAM" id="SSF51126">
    <property type="entry name" value="Pectin lyase-like"/>
    <property type="match status" value="1"/>
</dbReference>
<evidence type="ECO:0000313" key="1">
    <source>
        <dbReference type="EMBL" id="SVD05746.1"/>
    </source>
</evidence>
<reference evidence="1" key="1">
    <citation type="submission" date="2018-05" db="EMBL/GenBank/DDBJ databases">
        <authorList>
            <person name="Lanie J.A."/>
            <person name="Ng W.-L."/>
            <person name="Kazmierczak K.M."/>
            <person name="Andrzejewski T.M."/>
            <person name="Davidsen T.M."/>
            <person name="Wayne K.J."/>
            <person name="Tettelin H."/>
            <person name="Glass J.I."/>
            <person name="Rusch D."/>
            <person name="Podicherti R."/>
            <person name="Tsui H.-C.T."/>
            <person name="Winkler M.E."/>
        </authorList>
    </citation>
    <scope>NUCLEOTIDE SEQUENCE</scope>
</reference>
<dbReference type="Gene3D" id="2.160.20.10">
    <property type="entry name" value="Single-stranded right-handed beta-helix, Pectin lyase-like"/>
    <property type="match status" value="1"/>
</dbReference>
<gene>
    <name evidence="1" type="ORF">METZ01_LOCUS358600</name>
</gene>
<accession>A0A382S765</accession>
<organism evidence="1">
    <name type="scientific">marine metagenome</name>
    <dbReference type="NCBI Taxonomy" id="408172"/>
    <lineage>
        <taxon>unclassified sequences</taxon>
        <taxon>metagenomes</taxon>
        <taxon>ecological metagenomes</taxon>
    </lineage>
</organism>
<feature type="non-terminal residue" evidence="1">
    <location>
        <position position="246"/>
    </location>
</feature>
<protein>
    <recommendedName>
        <fullName evidence="2">Right handed beta helix domain-containing protein</fullName>
    </recommendedName>
</protein>